<sequence>MEVIYPCFAFVIWRQMSLWHSYE</sequence>
<reference evidence="1" key="2">
    <citation type="journal article" date="2015" name="Fish Shellfish Immunol.">
        <title>Early steps in the European eel (Anguilla anguilla)-Vibrio vulnificus interaction in the gills: Role of the RtxA13 toxin.</title>
        <authorList>
            <person name="Callol A."/>
            <person name="Pajuelo D."/>
            <person name="Ebbesson L."/>
            <person name="Teles M."/>
            <person name="MacKenzie S."/>
            <person name="Amaro C."/>
        </authorList>
    </citation>
    <scope>NUCLEOTIDE SEQUENCE</scope>
</reference>
<evidence type="ECO:0000313" key="1">
    <source>
        <dbReference type="EMBL" id="JAH02804.1"/>
    </source>
</evidence>
<proteinExistence type="predicted"/>
<protein>
    <submittedName>
        <fullName evidence="1">Uncharacterized protein</fullName>
    </submittedName>
</protein>
<dbReference type="EMBL" id="GBXM01105773">
    <property type="protein sequence ID" value="JAH02804.1"/>
    <property type="molecule type" value="Transcribed_RNA"/>
</dbReference>
<organism evidence="1">
    <name type="scientific">Anguilla anguilla</name>
    <name type="common">European freshwater eel</name>
    <name type="synonym">Muraena anguilla</name>
    <dbReference type="NCBI Taxonomy" id="7936"/>
    <lineage>
        <taxon>Eukaryota</taxon>
        <taxon>Metazoa</taxon>
        <taxon>Chordata</taxon>
        <taxon>Craniata</taxon>
        <taxon>Vertebrata</taxon>
        <taxon>Euteleostomi</taxon>
        <taxon>Actinopterygii</taxon>
        <taxon>Neopterygii</taxon>
        <taxon>Teleostei</taxon>
        <taxon>Anguilliformes</taxon>
        <taxon>Anguillidae</taxon>
        <taxon>Anguilla</taxon>
    </lineage>
</organism>
<name>A0A0E9PE70_ANGAN</name>
<dbReference type="AlphaFoldDB" id="A0A0E9PE70"/>
<accession>A0A0E9PE70</accession>
<reference evidence="1" key="1">
    <citation type="submission" date="2014-11" db="EMBL/GenBank/DDBJ databases">
        <authorList>
            <person name="Amaro Gonzalez C."/>
        </authorList>
    </citation>
    <scope>NUCLEOTIDE SEQUENCE</scope>
</reference>